<comment type="caution">
    <text evidence="2">The sequence shown here is derived from an EMBL/GenBank/DDBJ whole genome shotgun (WGS) entry which is preliminary data.</text>
</comment>
<dbReference type="Gene3D" id="3.60.10.10">
    <property type="entry name" value="Endonuclease/exonuclease/phosphatase"/>
    <property type="match status" value="1"/>
</dbReference>
<dbReference type="InterPro" id="IPR000477">
    <property type="entry name" value="RT_dom"/>
</dbReference>
<name>A0A388LX60_CHABU</name>
<protein>
    <recommendedName>
        <fullName evidence="1">Reverse transcriptase domain-containing protein</fullName>
    </recommendedName>
</protein>
<gene>
    <name evidence="2" type="ORF">CBR_g42095</name>
</gene>
<dbReference type="AlphaFoldDB" id="A0A388LX60"/>
<accession>A0A388LX60</accession>
<dbReference type="OrthoDB" id="680809at2759"/>
<sequence length="757" mass="86053">MWERLQTLVPEVDNIAVAGDFNSVADPKMDSANNRQVEADLLALVNGMTVLSCTASYRVLYPQERVFTFRGNTTRSRINMIWASADLNAAVEQVQISPMATSDHAAVTATYPVGKLEIGHPPKSVPAWVFKSEEFRPVVASFWEEWVNECAQENLLEHVMTALQSLRGILAKHLRSSYLAHQRTGEFAHRLGELNSGPGWDQTEEEWWVERVEAYRARREWQGEEAGERQRTTRGILKCITDFYCQLLTEESADMAKQDVWRHMERWLDLESTCKLEGDIRPDEVERAMAELPRLKVPSLDGMPVKLFEDFRNFFVTLLTAAYNEALRNGSFPHGFADAYVVLLYKKGAKKDVCSWQPISIRNALHKTLLKEVNRVRSDKSQITRSVRQGCPLSPALYVIYIEPMHEILRADERLISLKAGPTTELQSTAFADDAGAVIPSTTRQLGILKEDLATFCIYSRACVNWQKSKAIFPLEVEPTEGWDILIVTEGERMAFLGASLTPSYGSVEEMAIRPTAAVTRFKAWSARGTMGVFGKALVIKNSVLATLWFTGAVHMLGRSMFRYLRKAVHAHLWPNNAEADDFICRVAWNKLVQPRRVGGLGVSDPRLQIITLQLRQIRCRWWPQTDDSAILLGVLMKVDRSGFGDLMTGEIIRAAVLRPLWTLRNERSRQGATPPLQAYQERALENIRIALMADFHRRRRMGEHKEKGFWERWGPYQQLLTRDPCTDQMRFSPVLLRHLPGLQTEGDQVPRSEAGL</sequence>
<evidence type="ECO:0000313" key="3">
    <source>
        <dbReference type="Proteomes" id="UP000265515"/>
    </source>
</evidence>
<dbReference type="PANTHER" id="PTHR19446">
    <property type="entry name" value="REVERSE TRANSCRIPTASES"/>
    <property type="match status" value="1"/>
</dbReference>
<organism evidence="2 3">
    <name type="scientific">Chara braunii</name>
    <name type="common">Braun's stonewort</name>
    <dbReference type="NCBI Taxonomy" id="69332"/>
    <lineage>
        <taxon>Eukaryota</taxon>
        <taxon>Viridiplantae</taxon>
        <taxon>Streptophyta</taxon>
        <taxon>Charophyceae</taxon>
        <taxon>Charales</taxon>
        <taxon>Characeae</taxon>
        <taxon>Chara</taxon>
    </lineage>
</organism>
<dbReference type="OMA" id="MIWASAD"/>
<reference evidence="2 3" key="1">
    <citation type="journal article" date="2018" name="Cell">
        <title>The Chara Genome: Secondary Complexity and Implications for Plant Terrestrialization.</title>
        <authorList>
            <person name="Nishiyama T."/>
            <person name="Sakayama H."/>
            <person name="Vries J.D."/>
            <person name="Buschmann H."/>
            <person name="Saint-Marcoux D."/>
            <person name="Ullrich K.K."/>
            <person name="Haas F.B."/>
            <person name="Vanderstraeten L."/>
            <person name="Becker D."/>
            <person name="Lang D."/>
            <person name="Vosolsobe S."/>
            <person name="Rombauts S."/>
            <person name="Wilhelmsson P.K.I."/>
            <person name="Janitza P."/>
            <person name="Kern R."/>
            <person name="Heyl A."/>
            <person name="Rumpler F."/>
            <person name="Villalobos L.I.A.C."/>
            <person name="Clay J.M."/>
            <person name="Skokan R."/>
            <person name="Toyoda A."/>
            <person name="Suzuki Y."/>
            <person name="Kagoshima H."/>
            <person name="Schijlen E."/>
            <person name="Tajeshwar N."/>
            <person name="Catarino B."/>
            <person name="Hetherington A.J."/>
            <person name="Saltykova A."/>
            <person name="Bonnot C."/>
            <person name="Breuninger H."/>
            <person name="Symeonidi A."/>
            <person name="Radhakrishnan G.V."/>
            <person name="Van Nieuwerburgh F."/>
            <person name="Deforce D."/>
            <person name="Chang C."/>
            <person name="Karol K.G."/>
            <person name="Hedrich R."/>
            <person name="Ulvskov P."/>
            <person name="Glockner G."/>
            <person name="Delwiche C.F."/>
            <person name="Petrasek J."/>
            <person name="Van de Peer Y."/>
            <person name="Friml J."/>
            <person name="Beilby M."/>
            <person name="Dolan L."/>
            <person name="Kohara Y."/>
            <person name="Sugano S."/>
            <person name="Fujiyama A."/>
            <person name="Delaux P.-M."/>
            <person name="Quint M."/>
            <person name="TheiBen G."/>
            <person name="Hagemann M."/>
            <person name="Harholt J."/>
            <person name="Dunand C."/>
            <person name="Zachgo S."/>
            <person name="Langdale J."/>
            <person name="Maumus F."/>
            <person name="Straeten D.V.D."/>
            <person name="Gould S.B."/>
            <person name="Rensing S.A."/>
        </authorList>
    </citation>
    <scope>NUCLEOTIDE SEQUENCE [LARGE SCALE GENOMIC DNA]</scope>
    <source>
        <strain evidence="2 3">S276</strain>
    </source>
</reference>
<dbReference type="Pfam" id="PF00078">
    <property type="entry name" value="RVT_1"/>
    <property type="match status" value="1"/>
</dbReference>
<keyword evidence="3" id="KW-1185">Reference proteome</keyword>
<evidence type="ECO:0000259" key="1">
    <source>
        <dbReference type="Pfam" id="PF00078"/>
    </source>
</evidence>
<dbReference type="InterPro" id="IPR036691">
    <property type="entry name" value="Endo/exonu/phosph_ase_sf"/>
</dbReference>
<dbReference type="Proteomes" id="UP000265515">
    <property type="component" value="Unassembled WGS sequence"/>
</dbReference>
<dbReference type="Gramene" id="GBG86812">
    <property type="protein sequence ID" value="GBG86812"/>
    <property type="gene ID" value="CBR_g42095"/>
</dbReference>
<evidence type="ECO:0000313" key="2">
    <source>
        <dbReference type="EMBL" id="GBG86812.1"/>
    </source>
</evidence>
<dbReference type="EMBL" id="BFEA01000580">
    <property type="protein sequence ID" value="GBG86812.1"/>
    <property type="molecule type" value="Genomic_DNA"/>
</dbReference>
<feature type="domain" description="Reverse transcriptase" evidence="1">
    <location>
        <begin position="365"/>
        <end position="497"/>
    </location>
</feature>
<dbReference type="SUPFAM" id="SSF56219">
    <property type="entry name" value="DNase I-like"/>
    <property type="match status" value="1"/>
</dbReference>
<proteinExistence type="predicted"/>